<accession>A0AAV5T4S2</accession>
<sequence length="71" mass="7733">AFFRSRSSNLRSCLSIALGMTSRPSVTSDSFASPSAPTLASNGRRDERIPPRTVSIMACLERSEATARDER</sequence>
<proteinExistence type="predicted"/>
<evidence type="ECO:0000313" key="3">
    <source>
        <dbReference type="Proteomes" id="UP001432027"/>
    </source>
</evidence>
<reference evidence="2" key="1">
    <citation type="submission" date="2023-10" db="EMBL/GenBank/DDBJ databases">
        <title>Genome assembly of Pristionchus species.</title>
        <authorList>
            <person name="Yoshida K."/>
            <person name="Sommer R.J."/>
        </authorList>
    </citation>
    <scope>NUCLEOTIDE SEQUENCE</scope>
    <source>
        <strain evidence="2">RS0144</strain>
    </source>
</reference>
<feature type="non-terminal residue" evidence="2">
    <location>
        <position position="1"/>
    </location>
</feature>
<dbReference type="AlphaFoldDB" id="A0AAV5T4S2"/>
<feature type="non-terminal residue" evidence="2">
    <location>
        <position position="71"/>
    </location>
</feature>
<name>A0AAV5T4S2_9BILA</name>
<evidence type="ECO:0000256" key="1">
    <source>
        <dbReference type="SAM" id="MobiDB-lite"/>
    </source>
</evidence>
<dbReference type="Proteomes" id="UP001432027">
    <property type="component" value="Unassembled WGS sequence"/>
</dbReference>
<evidence type="ECO:0000313" key="2">
    <source>
        <dbReference type="EMBL" id="GMS90274.1"/>
    </source>
</evidence>
<feature type="compositionally biased region" description="Polar residues" evidence="1">
    <location>
        <begin position="23"/>
        <end position="41"/>
    </location>
</feature>
<dbReference type="EMBL" id="BTSX01000003">
    <property type="protein sequence ID" value="GMS90274.1"/>
    <property type="molecule type" value="Genomic_DNA"/>
</dbReference>
<comment type="caution">
    <text evidence="2">The sequence shown here is derived from an EMBL/GenBank/DDBJ whole genome shotgun (WGS) entry which is preliminary data.</text>
</comment>
<organism evidence="2 3">
    <name type="scientific">Pristionchus entomophagus</name>
    <dbReference type="NCBI Taxonomy" id="358040"/>
    <lineage>
        <taxon>Eukaryota</taxon>
        <taxon>Metazoa</taxon>
        <taxon>Ecdysozoa</taxon>
        <taxon>Nematoda</taxon>
        <taxon>Chromadorea</taxon>
        <taxon>Rhabditida</taxon>
        <taxon>Rhabditina</taxon>
        <taxon>Diplogasteromorpha</taxon>
        <taxon>Diplogasteroidea</taxon>
        <taxon>Neodiplogasteridae</taxon>
        <taxon>Pristionchus</taxon>
    </lineage>
</organism>
<keyword evidence="3" id="KW-1185">Reference proteome</keyword>
<gene>
    <name evidence="2" type="ORF">PENTCL1PPCAC_12449</name>
</gene>
<protein>
    <submittedName>
        <fullName evidence="2">Uncharacterized protein</fullName>
    </submittedName>
</protein>
<feature type="region of interest" description="Disordered" evidence="1">
    <location>
        <begin position="23"/>
        <end position="50"/>
    </location>
</feature>